<comment type="caution">
    <text evidence="6">The sequence shown here is derived from an EMBL/GenBank/DDBJ whole genome shotgun (WGS) entry which is preliminary data.</text>
</comment>
<reference evidence="6" key="1">
    <citation type="journal article" date="2020" name="bioRxiv">
        <title>A rank-normalized archaeal taxonomy based on genome phylogeny resolves widespread incomplete and uneven classifications.</title>
        <authorList>
            <person name="Rinke C."/>
            <person name="Chuvochina M."/>
            <person name="Mussig A.J."/>
            <person name="Chaumeil P.-A."/>
            <person name="Waite D.W."/>
            <person name="Whitman W.B."/>
            <person name="Parks D.H."/>
            <person name="Hugenholtz P."/>
        </authorList>
    </citation>
    <scope>NUCLEOTIDE SEQUENCE</scope>
    <source>
        <strain evidence="6">UBA8849</strain>
    </source>
</reference>
<accession>A0A832T105</accession>
<dbReference type="Pfam" id="PF04068">
    <property type="entry name" value="Fer4_RLI"/>
    <property type="match status" value="1"/>
</dbReference>
<dbReference type="FunFam" id="3.40.50.300:FF:000152">
    <property type="entry name" value="ATP-binding cassette, sub-family E, member 1"/>
    <property type="match status" value="1"/>
</dbReference>
<dbReference type="CDD" id="cd03237">
    <property type="entry name" value="ABC_RNaseL_inhibitor_domain2"/>
    <property type="match status" value="1"/>
</dbReference>
<dbReference type="InterPro" id="IPR003439">
    <property type="entry name" value="ABC_transporter-like_ATP-bd"/>
</dbReference>
<dbReference type="PROSITE" id="PS51379">
    <property type="entry name" value="4FE4S_FER_2"/>
    <property type="match status" value="1"/>
</dbReference>
<feature type="region of interest" description="Disordered" evidence="3">
    <location>
        <begin position="557"/>
        <end position="588"/>
    </location>
</feature>
<dbReference type="Gene3D" id="3.40.50.300">
    <property type="entry name" value="P-loop containing nucleotide triphosphate hydrolases"/>
    <property type="match status" value="2"/>
</dbReference>
<organism evidence="6 7">
    <name type="scientific">Methanocaldococcus jannaschii</name>
    <dbReference type="NCBI Taxonomy" id="2190"/>
    <lineage>
        <taxon>Archaea</taxon>
        <taxon>Methanobacteriati</taxon>
        <taxon>Methanobacteriota</taxon>
        <taxon>Methanomada group</taxon>
        <taxon>Methanococci</taxon>
        <taxon>Methanococcales</taxon>
        <taxon>Methanocaldococcaceae</taxon>
        <taxon>Methanocaldococcus</taxon>
    </lineage>
</organism>
<dbReference type="SUPFAM" id="SSF54862">
    <property type="entry name" value="4Fe-4S ferredoxins"/>
    <property type="match status" value="1"/>
</dbReference>
<feature type="compositionally biased region" description="Basic and acidic residues" evidence="3">
    <location>
        <begin position="557"/>
        <end position="582"/>
    </location>
</feature>
<dbReference type="PROSITE" id="PS00198">
    <property type="entry name" value="4FE4S_FER_1"/>
    <property type="match status" value="1"/>
</dbReference>
<dbReference type="InterPro" id="IPR017871">
    <property type="entry name" value="ABC_transporter-like_CS"/>
</dbReference>
<dbReference type="Pfam" id="PF00005">
    <property type="entry name" value="ABC_tran"/>
    <property type="match status" value="2"/>
</dbReference>
<feature type="domain" description="ABC transporter" evidence="4">
    <location>
        <begin position="336"/>
        <end position="551"/>
    </location>
</feature>
<evidence type="ECO:0000259" key="5">
    <source>
        <dbReference type="PROSITE" id="PS51379"/>
    </source>
</evidence>
<feature type="domain" description="ABC transporter" evidence="4">
    <location>
        <begin position="65"/>
        <end position="306"/>
    </location>
</feature>
<dbReference type="PRINTS" id="PR01868">
    <property type="entry name" value="ABCEFAMILY"/>
</dbReference>
<gene>
    <name evidence="6" type="ORF">HA335_02110</name>
</gene>
<dbReference type="SMART" id="SM00382">
    <property type="entry name" value="AAA"/>
    <property type="match status" value="2"/>
</dbReference>
<dbReference type="InterPro" id="IPR017896">
    <property type="entry name" value="4Fe4S_Fe-S-bd"/>
</dbReference>
<evidence type="ECO:0000313" key="6">
    <source>
        <dbReference type="EMBL" id="HII59366.1"/>
    </source>
</evidence>
<evidence type="ECO:0000256" key="1">
    <source>
        <dbReference type="ARBA" id="ARBA00022741"/>
    </source>
</evidence>
<dbReference type="SUPFAM" id="SSF52540">
    <property type="entry name" value="P-loop containing nucleoside triphosphate hydrolases"/>
    <property type="match status" value="2"/>
</dbReference>
<dbReference type="GO" id="GO:0016491">
    <property type="term" value="F:oxidoreductase activity"/>
    <property type="evidence" value="ECO:0007669"/>
    <property type="project" value="UniProtKB-ARBA"/>
</dbReference>
<evidence type="ECO:0000313" key="7">
    <source>
        <dbReference type="Proteomes" id="UP000645676"/>
    </source>
</evidence>
<dbReference type="PROSITE" id="PS00211">
    <property type="entry name" value="ABC_TRANSPORTER_1"/>
    <property type="match status" value="2"/>
</dbReference>
<evidence type="ECO:0000256" key="2">
    <source>
        <dbReference type="ARBA" id="ARBA00022840"/>
    </source>
</evidence>
<keyword evidence="1" id="KW-0547">Nucleotide-binding</keyword>
<protein>
    <submittedName>
        <fullName evidence="6">Ribosome biogenesis/translation initiation ATPase RLI</fullName>
    </submittedName>
</protein>
<sequence>MRLAIIDYDRCQPKKCSMECMKYCPGVRMGEKTIEIDENTGKPVISEVLCSGCGICVKRCPFKAISIIGLPEELSEDKIVHSYGQNRFKLFGLVIPRDGVVGIIGQNGIGKSTVLRILAGELIPNLGKHDKEPNYDDVIKYFRGTELQEYFEKLKNKGVKAIHKVQYVDILPKVVKGKVGDLLKKVDEKGKFDEVVEKLELKNILDRELSQLSGGELQRVAIAAAYLRNGDIYFFDEPSSWLDIRQRFNAARLIRELNKVVVVEHDLIVLDYLSDYIHIMYGVPSAYGIVSMPKSVRVGINEYLYGELREENIRFRKEPIIFEKRAVIDFKNRPILLSYSSMKKTLGDFKLEVSGGTIYKGEVIGILGPNGIGKTTFVKLLAGVIKPDEGEVIKEGDIKVSYKPQYITPDYDGTVEDLLSSITNIHTSYYKSEIINPLQLEKLLDREVRELSGGELQRVAIAACLSRDADIYLLDEPSAFLDVEQRLRVSKVIRRIADEKEAGMFVVDHDILFQDYISDRFIVFSGEPGKFGVGSSPMNKRDGANKFLKEMQITFRRDPETGRPRANKEGSQRDIMQKEKGEYYYVDE</sequence>
<dbReference type="InterPro" id="IPR034348">
    <property type="entry name" value="RLI_dom_1"/>
</dbReference>
<dbReference type="GO" id="GO:0005524">
    <property type="term" value="F:ATP binding"/>
    <property type="evidence" value="ECO:0007669"/>
    <property type="project" value="UniProtKB-KW"/>
</dbReference>
<dbReference type="Proteomes" id="UP000645676">
    <property type="component" value="Unassembled WGS sequence"/>
</dbReference>
<evidence type="ECO:0000259" key="4">
    <source>
        <dbReference type="PROSITE" id="PS50893"/>
    </source>
</evidence>
<name>A0A832T105_9EURY</name>
<dbReference type="PROSITE" id="PS50893">
    <property type="entry name" value="ABC_TRANSPORTER_2"/>
    <property type="match status" value="2"/>
</dbReference>
<dbReference type="PANTHER" id="PTHR19248">
    <property type="entry name" value="ATP-BINDING TRANSPORT PROTEIN-RELATED"/>
    <property type="match status" value="1"/>
</dbReference>
<dbReference type="InterPro" id="IPR027417">
    <property type="entry name" value="P-loop_NTPase"/>
</dbReference>
<dbReference type="InterPro" id="IPR003593">
    <property type="entry name" value="AAA+_ATPase"/>
</dbReference>
<dbReference type="RefSeq" id="WP_064496592.1">
    <property type="nucleotide sequence ID" value="NC_000909.1"/>
</dbReference>
<dbReference type="InterPro" id="IPR017900">
    <property type="entry name" value="4Fe4S_Fe_S_CS"/>
</dbReference>
<keyword evidence="2" id="KW-0067">ATP-binding</keyword>
<dbReference type="Pfam" id="PF00037">
    <property type="entry name" value="Fer4"/>
    <property type="match status" value="1"/>
</dbReference>
<proteinExistence type="predicted"/>
<dbReference type="InterPro" id="IPR013283">
    <property type="entry name" value="RLI1"/>
</dbReference>
<evidence type="ECO:0000256" key="3">
    <source>
        <dbReference type="SAM" id="MobiDB-lite"/>
    </source>
</evidence>
<dbReference type="CDD" id="cd03236">
    <property type="entry name" value="ABC_RNaseL_inhibitor_domain1"/>
    <property type="match status" value="1"/>
</dbReference>
<dbReference type="InterPro" id="IPR007209">
    <property type="entry name" value="RNaseL-inhib-like_metal-bd_dom"/>
</dbReference>
<dbReference type="NCBIfam" id="NF009945">
    <property type="entry name" value="PRK13409.1"/>
    <property type="match status" value="1"/>
</dbReference>
<dbReference type="AlphaFoldDB" id="A0A832T105"/>
<dbReference type="FunFam" id="3.40.50.300:FF:001546">
    <property type="entry name" value="RNase L inhibitor homolog"/>
    <property type="match status" value="1"/>
</dbReference>
<dbReference type="EMBL" id="DUJR01000007">
    <property type="protein sequence ID" value="HII59366.1"/>
    <property type="molecule type" value="Genomic_DNA"/>
</dbReference>
<feature type="domain" description="4Fe-4S ferredoxin-type" evidence="5">
    <location>
        <begin position="41"/>
        <end position="70"/>
    </location>
</feature>
<dbReference type="GO" id="GO:0016887">
    <property type="term" value="F:ATP hydrolysis activity"/>
    <property type="evidence" value="ECO:0007669"/>
    <property type="project" value="InterPro"/>
</dbReference>